<evidence type="ECO:0000256" key="5">
    <source>
        <dbReference type="ARBA" id="ARBA00022824"/>
    </source>
</evidence>
<dbReference type="GO" id="GO:0016020">
    <property type="term" value="C:membrane"/>
    <property type="evidence" value="ECO:0007669"/>
    <property type="project" value="TreeGrafter"/>
</dbReference>
<evidence type="ECO:0000259" key="12">
    <source>
        <dbReference type="Pfam" id="PF11721"/>
    </source>
</evidence>
<keyword evidence="5" id="KW-0256">Endoplasmic reticulum</keyword>
<keyword evidence="8" id="KW-0325">Glycoprotein</keyword>
<dbReference type="Pfam" id="PF11721">
    <property type="entry name" value="Malectin"/>
    <property type="match status" value="2"/>
</dbReference>
<comment type="subcellular location">
    <subcellularLocation>
        <location evidence="1">Endoplasmic reticulum membrane</location>
        <topology evidence="1">Single-pass type I membrane protein</topology>
    </subcellularLocation>
</comment>
<dbReference type="Proteomes" id="UP001059380">
    <property type="component" value="Chromosome"/>
</dbReference>
<evidence type="ECO:0000256" key="3">
    <source>
        <dbReference type="ARBA" id="ARBA00022692"/>
    </source>
</evidence>
<dbReference type="RefSeq" id="WP_260795038.1">
    <property type="nucleotide sequence ID" value="NZ_CP093313.1"/>
</dbReference>
<dbReference type="KEGG" id="orp:MOP44_05990"/>
<evidence type="ECO:0000256" key="6">
    <source>
        <dbReference type="ARBA" id="ARBA00022989"/>
    </source>
</evidence>
<dbReference type="SUPFAM" id="SSF49785">
    <property type="entry name" value="Galactose-binding domain-like"/>
    <property type="match status" value="1"/>
</dbReference>
<accession>A0A9J7BUQ6</accession>
<evidence type="ECO:0000256" key="9">
    <source>
        <dbReference type="ARBA" id="ARBA00023277"/>
    </source>
</evidence>
<keyword evidence="7 11" id="KW-0472">Membrane</keyword>
<feature type="transmembrane region" description="Helical" evidence="11">
    <location>
        <begin position="139"/>
        <end position="161"/>
    </location>
</feature>
<evidence type="ECO:0000256" key="11">
    <source>
        <dbReference type="SAM" id="Phobius"/>
    </source>
</evidence>
<keyword evidence="14" id="KW-1185">Reference proteome</keyword>
<evidence type="ECO:0000256" key="1">
    <source>
        <dbReference type="ARBA" id="ARBA00004115"/>
    </source>
</evidence>
<evidence type="ECO:0000313" key="14">
    <source>
        <dbReference type="Proteomes" id="UP001059380"/>
    </source>
</evidence>
<keyword evidence="4" id="KW-0732">Signal</keyword>
<evidence type="ECO:0000256" key="8">
    <source>
        <dbReference type="ARBA" id="ARBA00023180"/>
    </source>
</evidence>
<evidence type="ECO:0000256" key="7">
    <source>
        <dbReference type="ARBA" id="ARBA00023136"/>
    </source>
</evidence>
<evidence type="ECO:0000313" key="13">
    <source>
        <dbReference type="EMBL" id="UWZ85490.1"/>
    </source>
</evidence>
<evidence type="ECO:0000256" key="4">
    <source>
        <dbReference type="ARBA" id="ARBA00022729"/>
    </source>
</evidence>
<dbReference type="GO" id="GO:0030246">
    <property type="term" value="F:carbohydrate binding"/>
    <property type="evidence" value="ECO:0007669"/>
    <property type="project" value="InterPro"/>
</dbReference>
<name>A0A9J7BUQ6_9BACT</name>
<dbReference type="AlphaFoldDB" id="A0A9J7BUQ6"/>
<feature type="domain" description="Malectin" evidence="12">
    <location>
        <begin position="379"/>
        <end position="476"/>
    </location>
</feature>
<dbReference type="EMBL" id="CP093313">
    <property type="protein sequence ID" value="UWZ85490.1"/>
    <property type="molecule type" value="Genomic_DNA"/>
</dbReference>
<dbReference type="InterPro" id="IPR021720">
    <property type="entry name" value="Malectin_dom"/>
</dbReference>
<sequence length="510" mass="55661">MASGSTIPVMHVEEREELAAVLRSKEFARAPRLAQFLEYLCEKLFAGETGQIKEYSIGVELFGRGVEFDQESDSIVRVEANRLRKRLAEYYATEGADHAMQIAIPLGQYVPEFVTKAGPVPVVAEVHVPPAETRAGIRWIWIAGIAGVVVLAAVVFAAIWWGRPRQPREAAAPVAAGEKPAAFPPELGTGLPSGDEIRILCGGPRSLVDHAGKLWASDERFTGGTAIKGTVQHIWRTQDPAFYRTSRQGNFRYDLPLRPGVYELRLHFAETEFGPESTGTGGEGDRIMTVRANGKTLLSDFDVAADAGASRTADVKVFPDISPAKDGQLHLEFSGEAGKQAAISAIEIVPGQKGHMRPVRILARQTPYYSNDSQWWSPDAYFEGGQLAAYATPVSGTDDQELYDSERWGNFSYAVPVAPGRYTVTLHFAARHGEWPPFSTGGSKAEHVFDVYCNGKVLLKDFDLSREARQSDVVVRRAAGLEPNAQGKLMLTFVPVQGYATVTGIEVVAQ</sequence>
<comment type="similarity">
    <text evidence="2">Belongs to the malectin family.</text>
</comment>
<dbReference type="PANTHER" id="PTHR13460">
    <property type="match status" value="1"/>
</dbReference>
<reference evidence="13" key="1">
    <citation type="submission" date="2021-04" db="EMBL/GenBank/DDBJ databases">
        <title>Phylogenetic analysis of Acidobacteriaceae.</title>
        <authorList>
            <person name="Qiu L."/>
            <person name="Zhang Q."/>
        </authorList>
    </citation>
    <scope>NUCLEOTIDE SEQUENCE</scope>
    <source>
        <strain evidence="13">DSM 25168</strain>
    </source>
</reference>
<keyword evidence="9" id="KW-0119">Carbohydrate metabolism</keyword>
<dbReference type="InterPro" id="IPR039155">
    <property type="entry name" value="MLEC"/>
</dbReference>
<dbReference type="Gene3D" id="2.60.120.430">
    <property type="entry name" value="Galactose-binding lectin"/>
    <property type="match status" value="2"/>
</dbReference>
<keyword evidence="6 11" id="KW-1133">Transmembrane helix</keyword>
<organism evidence="13 14">
    <name type="scientific">Occallatibacter riparius</name>
    <dbReference type="NCBI Taxonomy" id="1002689"/>
    <lineage>
        <taxon>Bacteria</taxon>
        <taxon>Pseudomonadati</taxon>
        <taxon>Acidobacteriota</taxon>
        <taxon>Terriglobia</taxon>
        <taxon>Terriglobales</taxon>
        <taxon>Acidobacteriaceae</taxon>
        <taxon>Occallatibacter</taxon>
    </lineage>
</organism>
<gene>
    <name evidence="13" type="ORF">MOP44_05990</name>
</gene>
<keyword evidence="3 11" id="KW-0812">Transmembrane</keyword>
<protein>
    <submittedName>
        <fullName evidence="13">Malectin</fullName>
    </submittedName>
</protein>
<feature type="domain" description="Malectin" evidence="12">
    <location>
        <begin position="198"/>
        <end position="343"/>
    </location>
</feature>
<dbReference type="InterPro" id="IPR008979">
    <property type="entry name" value="Galactose-bd-like_sf"/>
</dbReference>
<feature type="region of interest" description="Disordered" evidence="10">
    <location>
        <begin position="171"/>
        <end position="190"/>
    </location>
</feature>
<evidence type="ECO:0000256" key="10">
    <source>
        <dbReference type="SAM" id="MobiDB-lite"/>
    </source>
</evidence>
<feature type="compositionally biased region" description="Low complexity" evidence="10">
    <location>
        <begin position="171"/>
        <end position="181"/>
    </location>
</feature>
<dbReference type="PANTHER" id="PTHR13460:SF0">
    <property type="entry name" value="MALECTIN"/>
    <property type="match status" value="1"/>
</dbReference>
<evidence type="ECO:0000256" key="2">
    <source>
        <dbReference type="ARBA" id="ARBA00009141"/>
    </source>
</evidence>
<proteinExistence type="inferred from homology"/>